<accession>A0ABX9U2D2</accession>
<organism evidence="2 3">
    <name type="scientific">Acinetobacter cumulans</name>
    <dbReference type="NCBI Taxonomy" id="2136182"/>
    <lineage>
        <taxon>Bacteria</taxon>
        <taxon>Pseudomonadati</taxon>
        <taxon>Pseudomonadota</taxon>
        <taxon>Gammaproteobacteria</taxon>
        <taxon>Moraxellales</taxon>
        <taxon>Moraxellaceae</taxon>
        <taxon>Acinetobacter</taxon>
    </lineage>
</organism>
<reference evidence="2 3" key="1">
    <citation type="submission" date="2018-09" db="EMBL/GenBank/DDBJ databases">
        <title>The draft genome of Acinetobacter sp. strains.</title>
        <authorList>
            <person name="Qin J."/>
            <person name="Feng Y."/>
            <person name="Zong Z."/>
        </authorList>
    </citation>
    <scope>NUCLEOTIDE SEQUENCE [LARGE SCALE GENOMIC DNA]</scope>
    <source>
        <strain evidence="2 3">WCHAc060001</strain>
    </source>
</reference>
<gene>
    <name evidence="2" type="ORF">D9K79_17500</name>
</gene>
<evidence type="ECO:0000256" key="1">
    <source>
        <dbReference type="SAM" id="Coils"/>
    </source>
</evidence>
<dbReference type="EMBL" id="RCHE01000074">
    <property type="protein sequence ID" value="RLL36938.1"/>
    <property type="molecule type" value="Genomic_DNA"/>
</dbReference>
<proteinExistence type="predicted"/>
<evidence type="ECO:0000313" key="3">
    <source>
        <dbReference type="Proteomes" id="UP000273105"/>
    </source>
</evidence>
<evidence type="ECO:0008006" key="4">
    <source>
        <dbReference type="Google" id="ProtNLM"/>
    </source>
</evidence>
<dbReference type="Proteomes" id="UP000273105">
    <property type="component" value="Unassembled WGS sequence"/>
</dbReference>
<sequence>MAARGRPTKILTTEDLIELEKFLVDLHYLKKNQQQATMLLHSKEFHELDEKDLSLLKIVHREKIQFEQRQTLIEQIKLKEKNQQPLLTNEIEILGLLQQEMNQDLFFRLDRALESYQKIEKAALDNRIRLENEHKREILQKSHKELTEAQKKRNAENQLKYALGGAVLSAFDALKRSTENIDPEKVRNMIVNNQNFYLKVRSTELFQYIQPKAGGYFQSIDIFIKVLEELCLYEDEHEMKYYILEAERHINRK</sequence>
<feature type="coiled-coil region" evidence="1">
    <location>
        <begin position="113"/>
        <end position="159"/>
    </location>
</feature>
<keyword evidence="1" id="KW-0175">Coiled coil</keyword>
<evidence type="ECO:0000313" key="2">
    <source>
        <dbReference type="EMBL" id="RLL36938.1"/>
    </source>
</evidence>
<dbReference type="RefSeq" id="WP_121533531.1">
    <property type="nucleotide sequence ID" value="NZ_RCHE01000074.1"/>
</dbReference>
<name>A0ABX9U2D2_9GAMM</name>
<keyword evidence="3" id="KW-1185">Reference proteome</keyword>
<comment type="caution">
    <text evidence="2">The sequence shown here is derived from an EMBL/GenBank/DDBJ whole genome shotgun (WGS) entry which is preliminary data.</text>
</comment>
<protein>
    <recommendedName>
        <fullName evidence="4">DUF4041 domain-containing protein</fullName>
    </recommendedName>
</protein>